<dbReference type="HOGENOM" id="CLU_034572_0_0_1"/>
<organism evidence="2 3">
    <name type="scientific">Hebeloma cylindrosporum</name>
    <dbReference type="NCBI Taxonomy" id="76867"/>
    <lineage>
        <taxon>Eukaryota</taxon>
        <taxon>Fungi</taxon>
        <taxon>Dikarya</taxon>
        <taxon>Basidiomycota</taxon>
        <taxon>Agaricomycotina</taxon>
        <taxon>Agaricomycetes</taxon>
        <taxon>Agaricomycetidae</taxon>
        <taxon>Agaricales</taxon>
        <taxon>Agaricineae</taxon>
        <taxon>Hymenogastraceae</taxon>
        <taxon>Hebeloma</taxon>
    </lineage>
</organism>
<dbReference type="AlphaFoldDB" id="A0A0C3BZW6"/>
<protein>
    <submittedName>
        <fullName evidence="2">Uncharacterized protein</fullName>
    </submittedName>
</protein>
<dbReference type="Proteomes" id="UP000053424">
    <property type="component" value="Unassembled WGS sequence"/>
</dbReference>
<accession>A0A0C3BZW6</accession>
<feature type="region of interest" description="Disordered" evidence="1">
    <location>
        <begin position="420"/>
        <end position="448"/>
    </location>
</feature>
<feature type="region of interest" description="Disordered" evidence="1">
    <location>
        <begin position="1"/>
        <end position="21"/>
    </location>
</feature>
<reference evidence="2 3" key="1">
    <citation type="submission" date="2014-04" db="EMBL/GenBank/DDBJ databases">
        <authorList>
            <consortium name="DOE Joint Genome Institute"/>
            <person name="Kuo A."/>
            <person name="Gay G."/>
            <person name="Dore J."/>
            <person name="Kohler A."/>
            <person name="Nagy L.G."/>
            <person name="Floudas D."/>
            <person name="Copeland A."/>
            <person name="Barry K.W."/>
            <person name="Cichocki N."/>
            <person name="Veneault-Fourrey C."/>
            <person name="LaButti K."/>
            <person name="Lindquist E.A."/>
            <person name="Lipzen A."/>
            <person name="Lundell T."/>
            <person name="Morin E."/>
            <person name="Murat C."/>
            <person name="Sun H."/>
            <person name="Tunlid A."/>
            <person name="Henrissat B."/>
            <person name="Grigoriev I.V."/>
            <person name="Hibbett D.S."/>
            <person name="Martin F."/>
            <person name="Nordberg H.P."/>
            <person name="Cantor M.N."/>
            <person name="Hua S.X."/>
        </authorList>
    </citation>
    <scope>NUCLEOTIDE SEQUENCE [LARGE SCALE GENOMIC DNA]</scope>
    <source>
        <strain evidence="3">h7</strain>
    </source>
</reference>
<keyword evidence="3" id="KW-1185">Reference proteome</keyword>
<dbReference type="STRING" id="686832.A0A0C3BZW6"/>
<feature type="compositionally biased region" description="Basic and acidic residues" evidence="1">
    <location>
        <begin position="428"/>
        <end position="442"/>
    </location>
</feature>
<feature type="region of interest" description="Disordered" evidence="1">
    <location>
        <begin position="250"/>
        <end position="275"/>
    </location>
</feature>
<evidence type="ECO:0000313" key="2">
    <source>
        <dbReference type="EMBL" id="KIM42125.1"/>
    </source>
</evidence>
<gene>
    <name evidence="2" type="ORF">M413DRAFT_10359</name>
</gene>
<dbReference type="EMBL" id="KN831778">
    <property type="protein sequence ID" value="KIM42125.1"/>
    <property type="molecule type" value="Genomic_DNA"/>
</dbReference>
<reference evidence="3" key="2">
    <citation type="submission" date="2015-01" db="EMBL/GenBank/DDBJ databases">
        <title>Evolutionary Origins and Diversification of the Mycorrhizal Mutualists.</title>
        <authorList>
            <consortium name="DOE Joint Genome Institute"/>
            <consortium name="Mycorrhizal Genomics Consortium"/>
            <person name="Kohler A."/>
            <person name="Kuo A."/>
            <person name="Nagy L.G."/>
            <person name="Floudas D."/>
            <person name="Copeland A."/>
            <person name="Barry K.W."/>
            <person name="Cichocki N."/>
            <person name="Veneault-Fourrey C."/>
            <person name="LaButti K."/>
            <person name="Lindquist E.A."/>
            <person name="Lipzen A."/>
            <person name="Lundell T."/>
            <person name="Morin E."/>
            <person name="Murat C."/>
            <person name="Riley R."/>
            <person name="Ohm R."/>
            <person name="Sun H."/>
            <person name="Tunlid A."/>
            <person name="Henrissat B."/>
            <person name="Grigoriev I.V."/>
            <person name="Hibbett D.S."/>
            <person name="Martin F."/>
        </authorList>
    </citation>
    <scope>NUCLEOTIDE SEQUENCE [LARGE SCALE GENOMIC DNA]</scope>
    <source>
        <strain evidence="3">h7</strain>
    </source>
</reference>
<sequence>MREISALGPIDPSSVPEVNEEETTAPWIMRKLVGSMTGRIVLSSYETLRAAGTNVVCLSPWGDSSPLFLPCIRFRDLAVHTVIAVTGGMAAVAAPVMAPVADVVATSFGDTIFVELGIHAGFDLTTKLANDLVFDMPLKKILPIHSRRLETTGVKVLLITLRYKHTMSDAALGFYRSSLHSDTSLFAAVKDYLAVEKGWFSPYLFATARRPIIPRSMKPDVVFCHGPFLSGDYKIGETLLNESASVITLCDPPPPAAQEPNANQIPEKPEHKHSLSLPSLSKFNIHARSRTPSPEPALTPLPPPPVPRRLVILVVGLKPHRKAWSLSARPGESVIRYVLLNGCPAIVVPAKLGAPLLAWDTLTLEKIWDVELPPLSEGGEGSTETIMRSASGRFEGVVDVIFEYLDLCVDWERFTVPSSNGVSSPGDVRNDVKPSKEKEESGTRNLGAKGALKDAVTLLVAAAIRSKTSEEAKKELDADRSGIAMWRIP</sequence>
<name>A0A0C3BZW6_HEBCY</name>
<proteinExistence type="predicted"/>
<dbReference type="OrthoDB" id="3351042at2759"/>
<evidence type="ECO:0000313" key="3">
    <source>
        <dbReference type="Proteomes" id="UP000053424"/>
    </source>
</evidence>
<evidence type="ECO:0000256" key="1">
    <source>
        <dbReference type="SAM" id="MobiDB-lite"/>
    </source>
</evidence>